<reference evidence="4" key="1">
    <citation type="journal article" date="2019" name="Int. J. Syst. Evol. Microbiol.">
        <title>The Global Catalogue of Microorganisms (GCM) 10K type strain sequencing project: providing services to taxonomists for standard genome sequencing and annotation.</title>
        <authorList>
            <consortium name="The Broad Institute Genomics Platform"/>
            <consortium name="The Broad Institute Genome Sequencing Center for Infectious Disease"/>
            <person name="Wu L."/>
            <person name="Ma J."/>
        </authorList>
    </citation>
    <scope>NUCLEOTIDE SEQUENCE [LARGE SCALE GENOMIC DNA]</scope>
    <source>
        <strain evidence="4">CECT 8979</strain>
    </source>
</reference>
<accession>A0ABV8AJX0</accession>
<comment type="caution">
    <text evidence="3">The sequence shown here is derived from an EMBL/GenBank/DDBJ whole genome shotgun (WGS) entry which is preliminary data.</text>
</comment>
<keyword evidence="4" id="KW-1185">Reference proteome</keyword>
<sequence>MEKRTKILYTIPNFDTAGSGKVVYDLVKHIDKTKFEPHIACGHTRGDFFKQVEQLNVPIHVFNVAVPYKPYWNLPVRLYKTVRFFKSHYFDIIHSWHWSSDFTEPLAAKLAGIPFVYTKKAMGWGNKAWRWRSQLSTHIITINQDMREQFFNNMSNKTSYIPIGVDTGKFKLADKNYTALIGTHLKEEKFVIVTVANLVPIKGIEVLLEAMGKLENPDIVAYIIGDYTSDYGRDLKQQYETDQVIFTGKKRDVRTYLQIADLFVICTPEIGEGQPIAPIEAMLSGRLVIGSNISGIKDVLSTWPQTLVKPNDIVALGHKIKEVIEWGEEKRMQLANEQRQEAQQRYALSKSIMSHMDLYANMAKS</sequence>
<keyword evidence="3" id="KW-0808">Transferase</keyword>
<dbReference type="RefSeq" id="WP_386099336.1">
    <property type="nucleotide sequence ID" value="NZ_JBHSAT010000004.1"/>
</dbReference>
<feature type="domain" description="Glycosyl transferase family 1" evidence="1">
    <location>
        <begin position="185"/>
        <end position="340"/>
    </location>
</feature>
<proteinExistence type="predicted"/>
<dbReference type="Proteomes" id="UP001595812">
    <property type="component" value="Unassembled WGS sequence"/>
</dbReference>
<dbReference type="Gene3D" id="3.40.50.2000">
    <property type="entry name" value="Glycogen Phosphorylase B"/>
    <property type="match status" value="2"/>
</dbReference>
<name>A0ABV8AJX0_9FLAO</name>
<dbReference type="EC" id="2.4.-.-" evidence="3"/>
<keyword evidence="3" id="KW-0328">Glycosyltransferase</keyword>
<dbReference type="InterPro" id="IPR028098">
    <property type="entry name" value="Glyco_trans_4-like_N"/>
</dbReference>
<dbReference type="InterPro" id="IPR001296">
    <property type="entry name" value="Glyco_trans_1"/>
</dbReference>
<evidence type="ECO:0000259" key="2">
    <source>
        <dbReference type="Pfam" id="PF13439"/>
    </source>
</evidence>
<dbReference type="PANTHER" id="PTHR12526">
    <property type="entry name" value="GLYCOSYLTRANSFERASE"/>
    <property type="match status" value="1"/>
</dbReference>
<dbReference type="CDD" id="cd03801">
    <property type="entry name" value="GT4_PimA-like"/>
    <property type="match status" value="1"/>
</dbReference>
<dbReference type="PANTHER" id="PTHR12526:SF630">
    <property type="entry name" value="GLYCOSYLTRANSFERASE"/>
    <property type="match status" value="1"/>
</dbReference>
<protein>
    <submittedName>
        <fullName evidence="3">Glycosyltransferase family 4 protein</fullName>
        <ecNumber evidence="3">2.4.-.-</ecNumber>
    </submittedName>
</protein>
<dbReference type="Pfam" id="PF13439">
    <property type="entry name" value="Glyco_transf_4"/>
    <property type="match status" value="1"/>
</dbReference>
<dbReference type="GO" id="GO:0016757">
    <property type="term" value="F:glycosyltransferase activity"/>
    <property type="evidence" value="ECO:0007669"/>
    <property type="project" value="UniProtKB-KW"/>
</dbReference>
<dbReference type="SUPFAM" id="SSF53756">
    <property type="entry name" value="UDP-Glycosyltransferase/glycogen phosphorylase"/>
    <property type="match status" value="1"/>
</dbReference>
<evidence type="ECO:0000259" key="1">
    <source>
        <dbReference type="Pfam" id="PF00534"/>
    </source>
</evidence>
<gene>
    <name evidence="3" type="ORF">ACFOSX_08685</name>
</gene>
<evidence type="ECO:0000313" key="4">
    <source>
        <dbReference type="Proteomes" id="UP001595812"/>
    </source>
</evidence>
<dbReference type="EMBL" id="JBHSAT010000004">
    <property type="protein sequence ID" value="MFC3877305.1"/>
    <property type="molecule type" value="Genomic_DNA"/>
</dbReference>
<organism evidence="3 4">
    <name type="scientific">Winogradskyella maritima</name>
    <dbReference type="NCBI Taxonomy" id="1517766"/>
    <lineage>
        <taxon>Bacteria</taxon>
        <taxon>Pseudomonadati</taxon>
        <taxon>Bacteroidota</taxon>
        <taxon>Flavobacteriia</taxon>
        <taxon>Flavobacteriales</taxon>
        <taxon>Flavobacteriaceae</taxon>
        <taxon>Winogradskyella</taxon>
    </lineage>
</organism>
<dbReference type="Pfam" id="PF00534">
    <property type="entry name" value="Glycos_transf_1"/>
    <property type="match status" value="1"/>
</dbReference>
<evidence type="ECO:0000313" key="3">
    <source>
        <dbReference type="EMBL" id="MFC3877305.1"/>
    </source>
</evidence>
<feature type="domain" description="Glycosyltransferase subfamily 4-like N-terminal" evidence="2">
    <location>
        <begin position="18"/>
        <end position="167"/>
    </location>
</feature>